<keyword evidence="5" id="KW-0808">Transferase</keyword>
<dbReference type="PANTHER" id="PTHR30040">
    <property type="entry name" value="THIAMINE BIOSYNTHESIS LIPOPROTEIN APBE"/>
    <property type="match status" value="1"/>
</dbReference>
<dbReference type="InterPro" id="IPR003374">
    <property type="entry name" value="ApbE-like_sf"/>
</dbReference>
<evidence type="ECO:0000256" key="6">
    <source>
        <dbReference type="ARBA" id="ARBA00022723"/>
    </source>
</evidence>
<dbReference type="RefSeq" id="WP_312865748.1">
    <property type="nucleotide sequence ID" value="NZ_BAABAI010000037.1"/>
</dbReference>
<name>A0A7W7T5I1_9PSEU</name>
<dbReference type="Gene3D" id="3.10.520.10">
    <property type="entry name" value="ApbE-like domains"/>
    <property type="match status" value="2"/>
</dbReference>
<dbReference type="AlphaFoldDB" id="A0A7W7T5I1"/>
<dbReference type="PANTHER" id="PTHR30040:SF2">
    <property type="entry name" value="FAD:PROTEIN FMN TRANSFERASE"/>
    <property type="match status" value="1"/>
</dbReference>
<evidence type="ECO:0000256" key="1">
    <source>
        <dbReference type="ARBA" id="ARBA00001946"/>
    </source>
</evidence>
<keyword evidence="7" id="KW-0274">FAD</keyword>
<evidence type="ECO:0000256" key="7">
    <source>
        <dbReference type="ARBA" id="ARBA00022827"/>
    </source>
</evidence>
<keyword evidence="6" id="KW-0479">Metal-binding</keyword>
<accession>A0A7W7T5I1</accession>
<dbReference type="EC" id="2.7.1.180" evidence="2"/>
<keyword evidence="12" id="KW-1185">Reference proteome</keyword>
<protein>
    <recommendedName>
        <fullName evidence="3">FAD:protein FMN transferase</fullName>
        <ecNumber evidence="2">2.7.1.180</ecNumber>
    </recommendedName>
    <alternativeName>
        <fullName evidence="9">Flavin transferase</fullName>
    </alternativeName>
</protein>
<dbReference type="GO" id="GO:0046872">
    <property type="term" value="F:metal ion binding"/>
    <property type="evidence" value="ECO:0007669"/>
    <property type="project" value="UniProtKB-KW"/>
</dbReference>
<dbReference type="EMBL" id="JACHJS010000001">
    <property type="protein sequence ID" value="MBB4966952.1"/>
    <property type="molecule type" value="Genomic_DNA"/>
</dbReference>
<dbReference type="Proteomes" id="UP000542674">
    <property type="component" value="Unassembled WGS sequence"/>
</dbReference>
<evidence type="ECO:0000256" key="2">
    <source>
        <dbReference type="ARBA" id="ARBA00011955"/>
    </source>
</evidence>
<evidence type="ECO:0000256" key="8">
    <source>
        <dbReference type="ARBA" id="ARBA00022842"/>
    </source>
</evidence>
<dbReference type="GO" id="GO:0016740">
    <property type="term" value="F:transferase activity"/>
    <property type="evidence" value="ECO:0007669"/>
    <property type="project" value="UniProtKB-KW"/>
</dbReference>
<comment type="caution">
    <text evidence="11">The sequence shown here is derived from an EMBL/GenBank/DDBJ whole genome shotgun (WGS) entry which is preliminary data.</text>
</comment>
<evidence type="ECO:0000256" key="5">
    <source>
        <dbReference type="ARBA" id="ARBA00022679"/>
    </source>
</evidence>
<dbReference type="InterPro" id="IPR024932">
    <property type="entry name" value="ApbE"/>
</dbReference>
<comment type="catalytic activity">
    <reaction evidence="10">
        <text>L-threonyl-[protein] + FAD = FMN-L-threonyl-[protein] + AMP + H(+)</text>
        <dbReference type="Rhea" id="RHEA:36847"/>
        <dbReference type="Rhea" id="RHEA-COMP:11060"/>
        <dbReference type="Rhea" id="RHEA-COMP:11061"/>
        <dbReference type="ChEBI" id="CHEBI:15378"/>
        <dbReference type="ChEBI" id="CHEBI:30013"/>
        <dbReference type="ChEBI" id="CHEBI:57692"/>
        <dbReference type="ChEBI" id="CHEBI:74257"/>
        <dbReference type="ChEBI" id="CHEBI:456215"/>
        <dbReference type="EC" id="2.7.1.180"/>
    </reaction>
</comment>
<evidence type="ECO:0000256" key="3">
    <source>
        <dbReference type="ARBA" id="ARBA00016337"/>
    </source>
</evidence>
<evidence type="ECO:0000313" key="11">
    <source>
        <dbReference type="EMBL" id="MBB4966952.1"/>
    </source>
</evidence>
<dbReference type="SUPFAM" id="SSF143631">
    <property type="entry name" value="ApbE-like"/>
    <property type="match status" value="1"/>
</dbReference>
<reference evidence="11 12" key="1">
    <citation type="submission" date="2020-08" db="EMBL/GenBank/DDBJ databases">
        <title>Sequencing the genomes of 1000 actinobacteria strains.</title>
        <authorList>
            <person name="Klenk H.-P."/>
        </authorList>
    </citation>
    <scope>NUCLEOTIDE SEQUENCE [LARGE SCALE GENOMIC DNA]</scope>
    <source>
        <strain evidence="11 12">DSM 45084</strain>
    </source>
</reference>
<sequence length="251" mass="26159">MTGRYVAQVMGMPVSLALRGRHVADGVARAAWDAVVAELRAVDRVFSRFRTDSFLSRLGRGEIGVADCPPEVAEVLELGARAERESYGAFSVRRRVDGESVLDTDGVVKGWAAERAARWLELLPDTDFCLSAGGDLVCRAESVPWRVGVEDPFGPGRVVAVVPVVRGGVATSGTAHRGAHLVDARTGLPARGIASVTVVADSLTWADVDATAAWALGGDAVEWLASRGRGGLVVWADGSIAVVSSGGVVAG</sequence>
<gene>
    <name evidence="11" type="ORF">F4559_004311</name>
</gene>
<evidence type="ECO:0000256" key="9">
    <source>
        <dbReference type="ARBA" id="ARBA00031306"/>
    </source>
</evidence>
<keyword evidence="8" id="KW-0460">Magnesium</keyword>
<dbReference type="Pfam" id="PF02424">
    <property type="entry name" value="ApbE"/>
    <property type="match status" value="2"/>
</dbReference>
<proteinExistence type="predicted"/>
<evidence type="ECO:0000256" key="10">
    <source>
        <dbReference type="ARBA" id="ARBA00048540"/>
    </source>
</evidence>
<keyword evidence="11" id="KW-0449">Lipoprotein</keyword>
<comment type="cofactor">
    <cofactor evidence="1">
        <name>Mg(2+)</name>
        <dbReference type="ChEBI" id="CHEBI:18420"/>
    </cofactor>
</comment>
<evidence type="ECO:0000313" key="12">
    <source>
        <dbReference type="Proteomes" id="UP000542674"/>
    </source>
</evidence>
<evidence type="ECO:0000256" key="4">
    <source>
        <dbReference type="ARBA" id="ARBA00022630"/>
    </source>
</evidence>
<keyword evidence="4" id="KW-0285">Flavoprotein</keyword>
<organism evidence="11 12">
    <name type="scientific">Saccharothrix violaceirubra</name>
    <dbReference type="NCBI Taxonomy" id="413306"/>
    <lineage>
        <taxon>Bacteria</taxon>
        <taxon>Bacillati</taxon>
        <taxon>Actinomycetota</taxon>
        <taxon>Actinomycetes</taxon>
        <taxon>Pseudonocardiales</taxon>
        <taxon>Pseudonocardiaceae</taxon>
        <taxon>Saccharothrix</taxon>
    </lineage>
</organism>